<protein>
    <submittedName>
        <fullName evidence="1">Uncharacterized protein</fullName>
    </submittedName>
</protein>
<reference evidence="1 2" key="1">
    <citation type="submission" date="2015-12" db="EMBL/GenBank/DDBJ databases">
        <title>Diversity of Burkholderia near neighbor genomes.</title>
        <authorList>
            <person name="Sahl J."/>
            <person name="Wagner D."/>
            <person name="Keim P."/>
        </authorList>
    </citation>
    <scope>NUCLEOTIDE SEQUENCE [LARGE SCALE GENOMIC DNA]</scope>
    <source>
        <strain evidence="1 2">BDU8</strain>
    </source>
</reference>
<dbReference type="Proteomes" id="UP000067711">
    <property type="component" value="Chromosome 2"/>
</dbReference>
<dbReference type="RefSeq" id="WP_066492795.1">
    <property type="nucleotide sequence ID" value="NZ_CP013388.1"/>
</dbReference>
<proteinExistence type="predicted"/>
<organism evidence="1 2">
    <name type="scientific">Burkholderia mayonis</name>
    <dbReference type="NCBI Taxonomy" id="1385591"/>
    <lineage>
        <taxon>Bacteria</taxon>
        <taxon>Pseudomonadati</taxon>
        <taxon>Pseudomonadota</taxon>
        <taxon>Betaproteobacteria</taxon>
        <taxon>Burkholderiales</taxon>
        <taxon>Burkholderiaceae</taxon>
        <taxon>Burkholderia</taxon>
        <taxon>pseudomallei group</taxon>
    </lineage>
</organism>
<sequence>MFVVRYPRLSLPNRRRTAPKFRRTLVPPPAHDSIVHGYPAIARCIAAPDLRCRYEKANKHPITFVDDANGYRLGRSPRPIRTPSSIVVNQLDDARISYLGIQLEKFTLWTKIKSARFDPDRHEH</sequence>
<gene>
    <name evidence="1" type="ORF">WS71_03570</name>
</gene>
<name>A0A1B4FS33_9BURK</name>
<dbReference type="AlphaFoldDB" id="A0A1B4FS33"/>
<accession>A0A1B4FS33</accession>
<evidence type="ECO:0000313" key="1">
    <source>
        <dbReference type="EMBL" id="AOJ06504.1"/>
    </source>
</evidence>
<evidence type="ECO:0000313" key="2">
    <source>
        <dbReference type="Proteomes" id="UP000067711"/>
    </source>
</evidence>
<dbReference type="EMBL" id="CP013388">
    <property type="protein sequence ID" value="AOJ06504.1"/>
    <property type="molecule type" value="Genomic_DNA"/>
</dbReference>